<dbReference type="PANTHER" id="PTHR42996">
    <property type="entry name" value="PHOSPHATE-BINDING PROTEIN PSTS"/>
    <property type="match status" value="1"/>
</dbReference>
<gene>
    <name evidence="10" type="primary">pstS</name>
    <name evidence="10" type="ORF">SNE34_01650</name>
</gene>
<dbReference type="Pfam" id="PF12849">
    <property type="entry name" value="PBP_like_2"/>
    <property type="match status" value="1"/>
</dbReference>
<dbReference type="InterPro" id="IPR024370">
    <property type="entry name" value="PBP_domain"/>
</dbReference>
<evidence type="ECO:0000259" key="9">
    <source>
        <dbReference type="Pfam" id="PF12849"/>
    </source>
</evidence>
<dbReference type="Proteomes" id="UP001355056">
    <property type="component" value="Unassembled WGS sequence"/>
</dbReference>
<evidence type="ECO:0000256" key="4">
    <source>
        <dbReference type="ARBA" id="ARBA00021889"/>
    </source>
</evidence>
<organism evidence="10 11">
    <name type="scientific">Novilysobacter erysipheiresistens</name>
    <dbReference type="NCBI Taxonomy" id="1749332"/>
    <lineage>
        <taxon>Bacteria</taxon>
        <taxon>Pseudomonadati</taxon>
        <taxon>Pseudomonadota</taxon>
        <taxon>Gammaproteobacteria</taxon>
        <taxon>Lysobacterales</taxon>
        <taxon>Lysobacteraceae</taxon>
        <taxon>Novilysobacter</taxon>
    </lineage>
</organism>
<dbReference type="NCBIfam" id="NF008171">
    <property type="entry name" value="PRK10918.1"/>
    <property type="match status" value="1"/>
</dbReference>
<evidence type="ECO:0000256" key="2">
    <source>
        <dbReference type="ARBA" id="ARBA00008725"/>
    </source>
</evidence>
<dbReference type="InterPro" id="IPR050962">
    <property type="entry name" value="Phosphate-bind_PstS"/>
</dbReference>
<dbReference type="Gene3D" id="3.40.190.10">
    <property type="entry name" value="Periplasmic binding protein-like II"/>
    <property type="match status" value="2"/>
</dbReference>
<feature type="domain" description="PBP" evidence="9">
    <location>
        <begin position="46"/>
        <end position="335"/>
    </location>
</feature>
<proteinExistence type="inferred from homology"/>
<sequence>MNTTPAGFNLRTAALSLAVALAVAACGGNESAPATDSDANTAAANAEAGDKVAAQITGAGSTFFFPLVSKWSADYNAATGNKVNYQSIGSGGGIAQIKAATVAFGASDAPLDSAELDEAGLLQFPVVIGGVVPVVNVEGVEPGELRLTGPLLADIYLGKIKTWNDPAITALNPGVTLPATKINLVQRSDGSGTTFNFTNYLSKVSPEWKSKIGEGKSVQWPDGVGGKGNEGVASYVQQIDGSIGYVELAYALQNQMAFAQLQNAAGNFVAPSAETFAAAAATADWSSVQDFNLVITNAGGDQAWPIAATVFAMMYAEPKDPQRSADARAFFEWALHNGQQQAATLDYVPLPPELVGQIEQYWVAEFKAPAAQ</sequence>
<dbReference type="PANTHER" id="PTHR42996:SF1">
    <property type="entry name" value="PHOSPHATE-BINDING PROTEIN PSTS"/>
    <property type="match status" value="1"/>
</dbReference>
<evidence type="ECO:0000313" key="11">
    <source>
        <dbReference type="Proteomes" id="UP001355056"/>
    </source>
</evidence>
<evidence type="ECO:0000256" key="7">
    <source>
        <dbReference type="PIRNR" id="PIRNR002756"/>
    </source>
</evidence>
<keyword evidence="6 7" id="KW-0592">Phosphate transport</keyword>
<feature type="chain" id="PRO_5046434403" description="Phosphate-binding protein PstS" evidence="8">
    <location>
        <begin position="25"/>
        <end position="372"/>
    </location>
</feature>
<comment type="similarity">
    <text evidence="2 7">Belongs to the PstS family.</text>
</comment>
<evidence type="ECO:0000256" key="6">
    <source>
        <dbReference type="ARBA" id="ARBA00022592"/>
    </source>
</evidence>
<dbReference type="CDD" id="cd13565">
    <property type="entry name" value="PBP2_PstS"/>
    <property type="match status" value="1"/>
</dbReference>
<name>A0ABU7YUW9_9GAMM</name>
<evidence type="ECO:0000256" key="5">
    <source>
        <dbReference type="ARBA" id="ARBA00022448"/>
    </source>
</evidence>
<dbReference type="RefSeq" id="WP_332614099.1">
    <property type="nucleotide sequence ID" value="NZ_JAXGFP010000001.1"/>
</dbReference>
<comment type="function">
    <text evidence="1 7">Part of the ABC transporter complex PstSACB involved in phosphate import.</text>
</comment>
<feature type="signal peptide" evidence="8">
    <location>
        <begin position="1"/>
        <end position="24"/>
    </location>
</feature>
<reference evidence="10 11" key="1">
    <citation type="journal article" date="2016" name="Int. J. Syst. Evol. Microbiol.">
        <title>Lysobacter erysipheiresistens sp. nov., an antagonist of powdery mildew, isolated from tobacco-cultivated soil.</title>
        <authorList>
            <person name="Xie B."/>
            <person name="Li T."/>
            <person name="Lin X."/>
            <person name="Wang C.J."/>
            <person name="Chen Y.J."/>
            <person name="Liu W.J."/>
            <person name="Zhao Z.W."/>
        </authorList>
    </citation>
    <scope>NUCLEOTIDE SEQUENCE [LARGE SCALE GENOMIC DNA]</scope>
    <source>
        <strain evidence="10 11">RS-LYSO-3</strain>
    </source>
</reference>
<keyword evidence="11" id="KW-1185">Reference proteome</keyword>
<evidence type="ECO:0000256" key="1">
    <source>
        <dbReference type="ARBA" id="ARBA00002841"/>
    </source>
</evidence>
<protein>
    <recommendedName>
        <fullName evidence="4 7">Phosphate-binding protein PstS</fullName>
    </recommendedName>
</protein>
<accession>A0ABU7YUW9</accession>
<dbReference type="SUPFAM" id="SSF53850">
    <property type="entry name" value="Periplasmic binding protein-like II"/>
    <property type="match status" value="1"/>
</dbReference>
<keyword evidence="5 7" id="KW-0813">Transport</keyword>
<dbReference type="PIRSF" id="PIRSF002756">
    <property type="entry name" value="PstS"/>
    <property type="match status" value="1"/>
</dbReference>
<evidence type="ECO:0000256" key="8">
    <source>
        <dbReference type="SAM" id="SignalP"/>
    </source>
</evidence>
<comment type="caution">
    <text evidence="10">The sequence shown here is derived from an EMBL/GenBank/DDBJ whole genome shotgun (WGS) entry which is preliminary data.</text>
</comment>
<dbReference type="NCBIfam" id="TIGR00975">
    <property type="entry name" value="3a0107s03"/>
    <property type="match status" value="1"/>
</dbReference>
<evidence type="ECO:0000256" key="3">
    <source>
        <dbReference type="ARBA" id="ARBA00011529"/>
    </source>
</evidence>
<dbReference type="InterPro" id="IPR005673">
    <property type="entry name" value="ABC_phos-bd_PstS"/>
</dbReference>
<dbReference type="EMBL" id="JAXGFP010000001">
    <property type="protein sequence ID" value="MEG3182720.1"/>
    <property type="molecule type" value="Genomic_DNA"/>
</dbReference>
<comment type="subunit">
    <text evidence="3 7">The complex is composed of two ATP-binding proteins (PstB), two transmembrane proteins (PstC and PstA) and a solute-binding protein (PstS).</text>
</comment>
<keyword evidence="8" id="KW-0732">Signal</keyword>
<evidence type="ECO:0000313" key="10">
    <source>
        <dbReference type="EMBL" id="MEG3182720.1"/>
    </source>
</evidence>